<dbReference type="Proteomes" id="UP000235786">
    <property type="component" value="Unassembled WGS sequence"/>
</dbReference>
<dbReference type="PANTHER" id="PTHR40129:SF2">
    <property type="entry name" value="KETOPANTOATE REDUCTASE N-TERMINAL DOMAIN-CONTAINING PROTEIN"/>
    <property type="match status" value="1"/>
</dbReference>
<name>A0A2J6QTT0_HYAVF</name>
<evidence type="ECO:0000313" key="1">
    <source>
        <dbReference type="EMBL" id="PMD29675.1"/>
    </source>
</evidence>
<dbReference type="Gene3D" id="3.40.50.720">
    <property type="entry name" value="NAD(P)-binding Rossmann-like Domain"/>
    <property type="match status" value="1"/>
</dbReference>
<dbReference type="OrthoDB" id="674948at2759"/>
<sequence>MLSHTLSTHNLTILQLVRKPQPAKVDLLILGAGWTSTFLIPLLTKEKITYAATTTTGRDGTYKFKFSEPSSPSEEEEDLHQYAALPAAKTILITFPIKSASGTRLLVDSFTKTHEKDNKPYQWIQLGSTGIWSIDGQETWVTRHSEYDRKDVRAVAEDALLEIDGCVLNLSGLWGGERKVKHWVDRVAATKEMLSGKMSLHMIHGEDVARGIIAVHKKFDAAKGQRFMLTDLFVYDWWSLLLGYCGEIDVGNGNDERAKKQIKWIGELMEETGVRALPRSMEILGRCYDTREFWTTFGLMPTRARL</sequence>
<dbReference type="PANTHER" id="PTHR40129">
    <property type="entry name" value="KETOPANTOATE REDUCTASE N-TERMINAL DOMAIN-CONTAINING PROTEIN"/>
    <property type="match status" value="1"/>
</dbReference>
<evidence type="ECO:0008006" key="3">
    <source>
        <dbReference type="Google" id="ProtNLM"/>
    </source>
</evidence>
<dbReference type="EMBL" id="KZ613972">
    <property type="protein sequence ID" value="PMD29675.1"/>
    <property type="molecule type" value="Genomic_DNA"/>
</dbReference>
<dbReference type="AlphaFoldDB" id="A0A2J6QTT0"/>
<accession>A0A2J6QTT0</accession>
<reference evidence="1 2" key="1">
    <citation type="submission" date="2016-04" db="EMBL/GenBank/DDBJ databases">
        <title>A degradative enzymes factory behind the ericoid mycorrhizal symbiosis.</title>
        <authorList>
            <consortium name="DOE Joint Genome Institute"/>
            <person name="Martino E."/>
            <person name="Morin E."/>
            <person name="Grelet G."/>
            <person name="Kuo A."/>
            <person name="Kohler A."/>
            <person name="Daghino S."/>
            <person name="Barry K."/>
            <person name="Choi C."/>
            <person name="Cichocki N."/>
            <person name="Clum A."/>
            <person name="Copeland A."/>
            <person name="Hainaut M."/>
            <person name="Haridas S."/>
            <person name="Labutti K."/>
            <person name="Lindquist E."/>
            <person name="Lipzen A."/>
            <person name="Khouja H.-R."/>
            <person name="Murat C."/>
            <person name="Ohm R."/>
            <person name="Olson A."/>
            <person name="Spatafora J."/>
            <person name="Veneault-Fourrey C."/>
            <person name="Henrissat B."/>
            <person name="Grigoriev I."/>
            <person name="Martin F."/>
            <person name="Perotto S."/>
        </authorList>
    </citation>
    <scope>NUCLEOTIDE SEQUENCE [LARGE SCALE GENOMIC DNA]</scope>
    <source>
        <strain evidence="1 2">F</strain>
    </source>
</reference>
<dbReference type="STRING" id="1149755.A0A2J6QTT0"/>
<gene>
    <name evidence="1" type="ORF">L207DRAFT_444955</name>
</gene>
<evidence type="ECO:0000313" key="2">
    <source>
        <dbReference type="Proteomes" id="UP000235786"/>
    </source>
</evidence>
<keyword evidence="2" id="KW-1185">Reference proteome</keyword>
<protein>
    <recommendedName>
        <fullName evidence="3">NAD(P)-binding protein</fullName>
    </recommendedName>
</protein>
<organism evidence="1 2">
    <name type="scientific">Hyaloscypha variabilis (strain UAMH 11265 / GT02V1 / F)</name>
    <name type="common">Meliniomyces variabilis</name>
    <dbReference type="NCBI Taxonomy" id="1149755"/>
    <lineage>
        <taxon>Eukaryota</taxon>
        <taxon>Fungi</taxon>
        <taxon>Dikarya</taxon>
        <taxon>Ascomycota</taxon>
        <taxon>Pezizomycotina</taxon>
        <taxon>Leotiomycetes</taxon>
        <taxon>Helotiales</taxon>
        <taxon>Hyaloscyphaceae</taxon>
        <taxon>Hyaloscypha</taxon>
        <taxon>Hyaloscypha variabilis</taxon>
    </lineage>
</organism>
<proteinExistence type="predicted"/>